<evidence type="ECO:0000313" key="2">
    <source>
        <dbReference type="EnsemblPlants" id="OPUNC02G09180.1"/>
    </source>
</evidence>
<reference evidence="2" key="2">
    <citation type="submission" date="2018-05" db="EMBL/GenBank/DDBJ databases">
        <title>OpunRS2 (Oryza punctata Reference Sequence Version 2).</title>
        <authorList>
            <person name="Zhang J."/>
            <person name="Kudrna D."/>
            <person name="Lee S."/>
            <person name="Talag J."/>
            <person name="Welchert J."/>
            <person name="Wing R.A."/>
        </authorList>
    </citation>
    <scope>NUCLEOTIDE SEQUENCE [LARGE SCALE GENOMIC DNA]</scope>
</reference>
<name>A0A0E0JXV6_ORYPU</name>
<dbReference type="SUPFAM" id="SSF53756">
    <property type="entry name" value="UDP-Glycosyltransferase/glycogen phosphorylase"/>
    <property type="match status" value="1"/>
</dbReference>
<accession>A0A0E0JXV6</accession>
<dbReference type="OMA" id="PDFFCFT"/>
<dbReference type="Gramene" id="OPUNC02G09180.1">
    <property type="protein sequence ID" value="OPUNC02G09180.1"/>
    <property type="gene ID" value="OPUNC02G09180"/>
</dbReference>
<dbReference type="STRING" id="4537.A0A0E0JXV6"/>
<dbReference type="HOGENOM" id="CLU_1974123_0_0_1"/>
<dbReference type="eggNOG" id="KOG1192">
    <property type="taxonomic scope" value="Eukaryota"/>
</dbReference>
<protein>
    <submittedName>
        <fullName evidence="2">Uncharacterized protein</fullName>
    </submittedName>
</protein>
<dbReference type="GO" id="GO:0016757">
    <property type="term" value="F:glycosyltransferase activity"/>
    <property type="evidence" value="ECO:0007669"/>
    <property type="project" value="UniProtKB-KW"/>
</dbReference>
<proteinExistence type="predicted"/>
<keyword evidence="1" id="KW-0808">Transferase</keyword>
<dbReference type="Proteomes" id="UP000026962">
    <property type="component" value="Chromosome 2"/>
</dbReference>
<reference evidence="2" key="1">
    <citation type="submission" date="2015-04" db="UniProtKB">
        <authorList>
            <consortium name="EnsemblPlants"/>
        </authorList>
    </citation>
    <scope>IDENTIFICATION</scope>
</reference>
<keyword evidence="1" id="KW-0328">Glycosyltransferase</keyword>
<organism evidence="2">
    <name type="scientific">Oryza punctata</name>
    <name type="common">Red rice</name>
    <dbReference type="NCBI Taxonomy" id="4537"/>
    <lineage>
        <taxon>Eukaryota</taxon>
        <taxon>Viridiplantae</taxon>
        <taxon>Streptophyta</taxon>
        <taxon>Embryophyta</taxon>
        <taxon>Tracheophyta</taxon>
        <taxon>Spermatophyta</taxon>
        <taxon>Magnoliopsida</taxon>
        <taxon>Liliopsida</taxon>
        <taxon>Poales</taxon>
        <taxon>Poaceae</taxon>
        <taxon>BOP clade</taxon>
        <taxon>Oryzoideae</taxon>
        <taxon>Oryzeae</taxon>
        <taxon>Oryzinae</taxon>
        <taxon>Oryza</taxon>
    </lineage>
</organism>
<sequence>MTEDQRDAPRPHVVLLASPGVGHLIPLAELARRLVDHHGAAATLVTFADLDAPYSRSAVLSLLPSFIATATLSVVSLDDLPADARVETVLFELVQHSLPYLRDLLRSMSVDALVPDFFCFTALSVAA</sequence>
<dbReference type="Gene3D" id="3.40.50.2000">
    <property type="entry name" value="Glycogen Phosphorylase B"/>
    <property type="match status" value="1"/>
</dbReference>
<dbReference type="PANTHER" id="PTHR48046">
    <property type="entry name" value="UDP-GLYCOSYLTRANSFERASE 72E1"/>
    <property type="match status" value="1"/>
</dbReference>
<evidence type="ECO:0000256" key="1">
    <source>
        <dbReference type="ARBA" id="ARBA00022676"/>
    </source>
</evidence>
<evidence type="ECO:0000313" key="3">
    <source>
        <dbReference type="Proteomes" id="UP000026962"/>
    </source>
</evidence>
<dbReference type="PANTHER" id="PTHR48046:SF1">
    <property type="entry name" value="GLYCOSYLTRANSFERASE-RELATED"/>
    <property type="match status" value="1"/>
</dbReference>
<dbReference type="EnsemblPlants" id="OPUNC02G09180.1">
    <property type="protein sequence ID" value="OPUNC02G09180.1"/>
    <property type="gene ID" value="OPUNC02G09180"/>
</dbReference>
<keyword evidence="3" id="KW-1185">Reference proteome</keyword>
<dbReference type="AlphaFoldDB" id="A0A0E0JXV6"/>